<feature type="domain" description="Reverse transcriptase RNase H-like" evidence="7">
    <location>
        <begin position="1"/>
        <end position="54"/>
    </location>
</feature>
<reference evidence="9 10" key="1">
    <citation type="submission" date="2020-04" db="EMBL/GenBank/DDBJ databases">
        <title>Perkinsus chesapeaki whole genome sequence.</title>
        <authorList>
            <person name="Bogema D.R."/>
        </authorList>
    </citation>
    <scope>NUCLEOTIDE SEQUENCE [LARGE SCALE GENOMIC DNA]</scope>
    <source>
        <strain evidence="9">ATCC PRA-425</strain>
    </source>
</reference>
<dbReference type="GO" id="GO:0016787">
    <property type="term" value="F:hydrolase activity"/>
    <property type="evidence" value="ECO:0007669"/>
    <property type="project" value="UniProtKB-KW"/>
</dbReference>
<dbReference type="CDD" id="cd09274">
    <property type="entry name" value="RNase_HI_RT_Ty3"/>
    <property type="match status" value="1"/>
</dbReference>
<keyword evidence="3" id="KW-0540">Nuclease</keyword>
<evidence type="ECO:0000259" key="7">
    <source>
        <dbReference type="Pfam" id="PF17917"/>
    </source>
</evidence>
<evidence type="ECO:0000313" key="9">
    <source>
        <dbReference type="EMBL" id="KAF4647832.1"/>
    </source>
</evidence>
<dbReference type="InterPro" id="IPR041588">
    <property type="entry name" value="Integrase_H2C2"/>
</dbReference>
<feature type="non-terminal residue" evidence="9">
    <location>
        <position position="305"/>
    </location>
</feature>
<evidence type="ECO:0000256" key="2">
    <source>
        <dbReference type="ARBA" id="ARBA00022695"/>
    </source>
</evidence>
<keyword evidence="5" id="KW-0378">Hydrolase</keyword>
<proteinExistence type="predicted"/>
<evidence type="ECO:0000256" key="5">
    <source>
        <dbReference type="ARBA" id="ARBA00022801"/>
    </source>
</evidence>
<dbReference type="Pfam" id="PF17917">
    <property type="entry name" value="RT_RNaseH"/>
    <property type="match status" value="1"/>
</dbReference>
<evidence type="ECO:0000256" key="4">
    <source>
        <dbReference type="ARBA" id="ARBA00022759"/>
    </source>
</evidence>
<evidence type="ECO:0000256" key="1">
    <source>
        <dbReference type="ARBA" id="ARBA00022679"/>
    </source>
</evidence>
<dbReference type="GO" id="GO:0004519">
    <property type="term" value="F:endonuclease activity"/>
    <property type="evidence" value="ECO:0007669"/>
    <property type="project" value="UniProtKB-KW"/>
</dbReference>
<accession>A0A7J6KLS2</accession>
<dbReference type="GO" id="GO:0003964">
    <property type="term" value="F:RNA-directed DNA polymerase activity"/>
    <property type="evidence" value="ECO:0007669"/>
    <property type="project" value="UniProtKB-KW"/>
</dbReference>
<dbReference type="Pfam" id="PF17921">
    <property type="entry name" value="Integrase_H2C2"/>
    <property type="match status" value="1"/>
</dbReference>
<dbReference type="FunFam" id="1.10.340.70:FF:000001">
    <property type="entry name" value="Retrovirus-related Pol polyprotein from transposon gypsy-like Protein"/>
    <property type="match status" value="1"/>
</dbReference>
<dbReference type="InterPro" id="IPR050951">
    <property type="entry name" value="Retrovirus_Pol_polyprotein"/>
</dbReference>
<dbReference type="Gene3D" id="1.10.340.70">
    <property type="match status" value="1"/>
</dbReference>
<keyword evidence="2" id="KW-0548">Nucleotidyltransferase</keyword>
<organism evidence="9 10">
    <name type="scientific">Perkinsus chesapeaki</name>
    <name type="common">Clam parasite</name>
    <name type="synonym">Perkinsus andrewsi</name>
    <dbReference type="NCBI Taxonomy" id="330153"/>
    <lineage>
        <taxon>Eukaryota</taxon>
        <taxon>Sar</taxon>
        <taxon>Alveolata</taxon>
        <taxon>Perkinsozoa</taxon>
        <taxon>Perkinsea</taxon>
        <taxon>Perkinsida</taxon>
        <taxon>Perkinsidae</taxon>
        <taxon>Perkinsus</taxon>
    </lineage>
</organism>
<feature type="domain" description="Integrase zinc-binding" evidence="8">
    <location>
        <begin position="204"/>
        <end position="260"/>
    </location>
</feature>
<dbReference type="PANTHER" id="PTHR37984:SF15">
    <property type="entry name" value="INTEGRASE CATALYTIC DOMAIN-CONTAINING PROTEIN"/>
    <property type="match status" value="1"/>
</dbReference>
<dbReference type="InterPro" id="IPR043502">
    <property type="entry name" value="DNA/RNA_pol_sf"/>
</dbReference>
<evidence type="ECO:0000259" key="8">
    <source>
        <dbReference type="Pfam" id="PF17921"/>
    </source>
</evidence>
<feature type="non-terminal residue" evidence="9">
    <location>
        <position position="1"/>
    </location>
</feature>
<dbReference type="OrthoDB" id="115435at2759"/>
<keyword evidence="10" id="KW-1185">Reference proteome</keyword>
<dbReference type="PANTHER" id="PTHR37984">
    <property type="entry name" value="PROTEIN CBG26694"/>
    <property type="match status" value="1"/>
</dbReference>
<keyword evidence="1" id="KW-0808">Transferase</keyword>
<name>A0A7J6KLS2_PERCH</name>
<evidence type="ECO:0000256" key="6">
    <source>
        <dbReference type="ARBA" id="ARBA00022918"/>
    </source>
</evidence>
<dbReference type="InterPro" id="IPR041373">
    <property type="entry name" value="RT_RNaseH"/>
</dbReference>
<dbReference type="Proteomes" id="UP000591131">
    <property type="component" value="Unassembled WGS sequence"/>
</dbReference>
<keyword evidence="4" id="KW-0255">Endonuclease</keyword>
<keyword evidence="6" id="KW-0695">RNA-directed DNA polymerase</keyword>
<evidence type="ECO:0000313" key="10">
    <source>
        <dbReference type="Proteomes" id="UP000591131"/>
    </source>
</evidence>
<dbReference type="EMBL" id="JAAPAO010002342">
    <property type="protein sequence ID" value="KAF4647832.1"/>
    <property type="molecule type" value="Genomic_DNA"/>
</dbReference>
<comment type="caution">
    <text evidence="9">The sequence shown here is derived from an EMBL/GenBank/DDBJ whole genome shotgun (WGS) entry which is preliminary data.</text>
</comment>
<gene>
    <name evidence="9" type="ORF">FOL47_004084</name>
</gene>
<evidence type="ECO:0000256" key="3">
    <source>
        <dbReference type="ARBA" id="ARBA00022722"/>
    </source>
</evidence>
<evidence type="ECO:0008006" key="11">
    <source>
        <dbReference type="Google" id="ProtNLM"/>
    </source>
</evidence>
<sequence length="305" mass="34587">KEAYGILQALIHFQHYHIGYPLTVTVYTDHEPLTWLAKAGSKKLERWLLAMQAYSFTVRYVPGKKNVCADALSRLKKLDDPPEDAQGRLTSAVLQPLAGEARPAMTQRALVAAATARRQVAVCLTQLSTRWSNADLVDKQDEDPVLQAVKDRLRDPLPLRKNELNDLSYRPYKQLWDELDVLDGLLVRYRKFNNEREPRVLPVIPSSLRPSVVDSYHNEDGHFAVRKTLDKLKLSAYWPGMGNDLLNHEKTCPNCIKVKATAPRAPLGVAPIGKPWDLIAIDHLKVPPNDEDIRSLLVVQDYFTR</sequence>
<protein>
    <recommendedName>
        <fullName evidence="11">Reverse transcriptase RNase H-like domain-containing protein</fullName>
    </recommendedName>
</protein>
<dbReference type="SUPFAM" id="SSF56672">
    <property type="entry name" value="DNA/RNA polymerases"/>
    <property type="match status" value="1"/>
</dbReference>
<dbReference type="AlphaFoldDB" id="A0A7J6KLS2"/>